<keyword evidence="9" id="KW-1015">Disulfide bond</keyword>
<dbReference type="GO" id="GO:0045211">
    <property type="term" value="C:postsynaptic membrane"/>
    <property type="evidence" value="ECO:0007669"/>
    <property type="project" value="InterPro"/>
</dbReference>
<evidence type="ECO:0000256" key="7">
    <source>
        <dbReference type="ARBA" id="ARBA00023065"/>
    </source>
</evidence>
<feature type="domain" description="Neurotransmitter-gated ion-channel ligand-binding" evidence="18">
    <location>
        <begin position="26"/>
        <end position="233"/>
    </location>
</feature>
<dbReference type="FunFam" id="1.20.58.390:FF:000001">
    <property type="entry name" value="Neuronal nicotinic acetylcholine receptor subunit 3"/>
    <property type="match status" value="1"/>
</dbReference>
<dbReference type="SUPFAM" id="SSF63712">
    <property type="entry name" value="Nicotinic receptor ligand binding domain-like"/>
    <property type="match status" value="2"/>
</dbReference>
<evidence type="ECO:0000256" key="1">
    <source>
        <dbReference type="ARBA" id="ARBA00009237"/>
    </source>
</evidence>
<evidence type="ECO:0000256" key="14">
    <source>
        <dbReference type="ARBA" id="ARBA00034099"/>
    </source>
</evidence>
<dbReference type="PROSITE" id="PS00236">
    <property type="entry name" value="NEUROTR_ION_CHANNEL"/>
    <property type="match status" value="2"/>
</dbReference>
<reference evidence="21" key="1">
    <citation type="submission" date="2016-11" db="UniProtKB">
        <authorList>
            <consortium name="WormBaseParasite"/>
        </authorList>
    </citation>
    <scope>IDENTIFICATION</scope>
</reference>
<dbReference type="Pfam" id="PF00685">
    <property type="entry name" value="Sulfotransfer_1"/>
    <property type="match status" value="1"/>
</dbReference>
<dbReference type="FunFam" id="1.20.58.390:FF:000038">
    <property type="entry name" value="Acetylcholine receptor subunit beta-like 1"/>
    <property type="match status" value="1"/>
</dbReference>
<comment type="subcellular location">
    <subcellularLocation>
        <location evidence="14">Synaptic cell membrane</location>
        <topology evidence="14">Multi-pass membrane protein</topology>
    </subcellularLocation>
</comment>
<feature type="region of interest" description="Disordered" evidence="16">
    <location>
        <begin position="1390"/>
        <end position="1411"/>
    </location>
</feature>
<feature type="region of interest" description="Disordered" evidence="16">
    <location>
        <begin position="1022"/>
        <end position="1044"/>
    </location>
</feature>
<keyword evidence="20" id="KW-1185">Reference proteome</keyword>
<feature type="compositionally biased region" description="Polar residues" evidence="16">
    <location>
        <begin position="1034"/>
        <end position="1044"/>
    </location>
</feature>
<evidence type="ECO:0000256" key="2">
    <source>
        <dbReference type="ARBA" id="ARBA00022448"/>
    </source>
</evidence>
<evidence type="ECO:0000256" key="11">
    <source>
        <dbReference type="ARBA" id="ARBA00023180"/>
    </source>
</evidence>
<proteinExistence type="inferred from homology"/>
<dbReference type="SUPFAM" id="SSF52540">
    <property type="entry name" value="P-loop containing nucleoside triphosphate hydrolases"/>
    <property type="match status" value="1"/>
</dbReference>
<dbReference type="Pfam" id="PF02932">
    <property type="entry name" value="Neur_chan_memb"/>
    <property type="match status" value="2"/>
</dbReference>
<feature type="compositionally biased region" description="Basic and acidic residues" evidence="16">
    <location>
        <begin position="1390"/>
        <end position="1402"/>
    </location>
</feature>
<dbReference type="PANTHER" id="PTHR18945">
    <property type="entry name" value="NEUROTRANSMITTER GATED ION CHANNEL"/>
    <property type="match status" value="1"/>
</dbReference>
<protein>
    <submittedName>
        <fullName evidence="21">Nicotinic acetylcholine receptor beta-2 subunit</fullName>
    </submittedName>
</protein>
<dbReference type="CDD" id="cd19064">
    <property type="entry name" value="LGIC_TM_nAChR"/>
    <property type="match status" value="2"/>
</dbReference>
<feature type="signal peptide" evidence="15">
    <location>
        <begin position="1"/>
        <end position="22"/>
    </location>
</feature>
<dbReference type="FunFam" id="2.70.170.10:FF:000013">
    <property type="entry name" value="Acetylcholine receptor subunit alpha"/>
    <property type="match status" value="1"/>
</dbReference>
<dbReference type="InterPro" id="IPR006202">
    <property type="entry name" value="Neur_chan_lig-bd"/>
</dbReference>
<dbReference type="SUPFAM" id="SSF90112">
    <property type="entry name" value="Neurotransmitter-gated ion-channel transmembrane pore"/>
    <property type="match status" value="2"/>
</dbReference>
<dbReference type="GO" id="GO:0022848">
    <property type="term" value="F:acetylcholine-gated monoatomic cation-selective channel activity"/>
    <property type="evidence" value="ECO:0007669"/>
    <property type="project" value="InterPro"/>
</dbReference>
<feature type="transmembrane region" description="Helical" evidence="15">
    <location>
        <begin position="1302"/>
        <end position="1320"/>
    </location>
</feature>
<keyword evidence="11" id="KW-0325">Glycoprotein</keyword>
<keyword evidence="6" id="KW-0770">Synapse</keyword>
<dbReference type="Proteomes" id="UP000095280">
    <property type="component" value="Unplaced"/>
</dbReference>
<dbReference type="InterPro" id="IPR002394">
    <property type="entry name" value="Nicotinic_acetylcholine_rcpt"/>
</dbReference>
<evidence type="ECO:0000256" key="16">
    <source>
        <dbReference type="SAM" id="MobiDB-lite"/>
    </source>
</evidence>
<keyword evidence="13 15" id="KW-0407">Ion channel</keyword>
<accession>A0A1I8JFQ5</accession>
<evidence type="ECO:0000256" key="15">
    <source>
        <dbReference type="RuleBase" id="RU000687"/>
    </source>
</evidence>
<evidence type="ECO:0000256" key="13">
    <source>
        <dbReference type="ARBA" id="ARBA00023303"/>
    </source>
</evidence>
<feature type="domain" description="Neurotransmitter-gated ion-channel transmembrane" evidence="19">
    <location>
        <begin position="1273"/>
        <end position="1494"/>
    </location>
</feature>
<dbReference type="WBParaSite" id="maker-uti_cns_0047800-snap-gene-0.14-mRNA-1">
    <property type="protein sequence ID" value="maker-uti_cns_0047800-snap-gene-0.14-mRNA-1"/>
    <property type="gene ID" value="maker-uti_cns_0047800-snap-gene-0.14"/>
</dbReference>
<dbReference type="Gene3D" id="2.70.170.10">
    <property type="entry name" value="Neurotransmitter-gated ion-channel ligand-binding domain"/>
    <property type="match status" value="2"/>
</dbReference>
<dbReference type="PRINTS" id="PR00254">
    <property type="entry name" value="NICOTINICR"/>
</dbReference>
<keyword evidence="15" id="KW-0732">Signal</keyword>
<dbReference type="Gene3D" id="3.40.50.300">
    <property type="entry name" value="P-loop containing nucleotide triphosphate hydrolases"/>
    <property type="match status" value="1"/>
</dbReference>
<feature type="transmembrane region" description="Helical" evidence="15">
    <location>
        <begin position="458"/>
        <end position="480"/>
    </location>
</feature>
<dbReference type="InterPro" id="IPR038050">
    <property type="entry name" value="Neuro_actylchol_rec"/>
</dbReference>
<keyword evidence="10" id="KW-0675">Receptor</keyword>
<dbReference type="Gene3D" id="1.20.58.390">
    <property type="entry name" value="Neurotransmitter-gated ion-channel transmembrane domain"/>
    <property type="match status" value="3"/>
</dbReference>
<keyword evidence="7 15" id="KW-0406">Ion transport</keyword>
<feature type="transmembrane region" description="Helical" evidence="15">
    <location>
        <begin position="292"/>
        <end position="313"/>
    </location>
</feature>
<dbReference type="InterPro" id="IPR036719">
    <property type="entry name" value="Neuro-gated_channel_TM_sf"/>
</dbReference>
<evidence type="ECO:0000256" key="9">
    <source>
        <dbReference type="ARBA" id="ARBA00023157"/>
    </source>
</evidence>
<feature type="domain" description="Neurotransmitter-gated ion-channel transmembrane" evidence="19">
    <location>
        <begin position="240"/>
        <end position="472"/>
    </location>
</feature>
<dbReference type="InterPro" id="IPR036734">
    <property type="entry name" value="Neur_chan_lig-bd_sf"/>
</dbReference>
<feature type="transmembrane region" description="Helical" evidence="15">
    <location>
        <begin position="265"/>
        <end position="286"/>
    </location>
</feature>
<comment type="similarity">
    <text evidence="1">Belongs to the ligand-gated ion channel (TC 1.A.9) family. Acetylcholine receptor (TC 1.A.9.1) subfamily.</text>
</comment>
<feature type="transmembrane region" description="Helical" evidence="15">
    <location>
        <begin position="1332"/>
        <end position="1353"/>
    </location>
</feature>
<evidence type="ECO:0000256" key="10">
    <source>
        <dbReference type="ARBA" id="ARBA00023170"/>
    </source>
</evidence>
<dbReference type="GO" id="GO:0004888">
    <property type="term" value="F:transmembrane signaling receptor activity"/>
    <property type="evidence" value="ECO:0007669"/>
    <property type="project" value="InterPro"/>
</dbReference>
<comment type="caution">
    <text evidence="15">Lacks conserved residue(s) required for the propagation of feature annotation.</text>
</comment>
<feature type="transmembrane region" description="Helical" evidence="15">
    <location>
        <begin position="1267"/>
        <end position="1290"/>
    </location>
</feature>
<evidence type="ECO:0000256" key="12">
    <source>
        <dbReference type="ARBA" id="ARBA00023286"/>
    </source>
</evidence>
<evidence type="ECO:0000259" key="19">
    <source>
        <dbReference type="Pfam" id="PF02932"/>
    </source>
</evidence>
<dbReference type="CDD" id="cd19031">
    <property type="entry name" value="LGIC_ECD_nAChR_proto_alpha-like"/>
    <property type="match status" value="1"/>
</dbReference>
<feature type="domain" description="Sulfotransferase" evidence="17">
    <location>
        <begin position="546"/>
        <end position="790"/>
    </location>
</feature>
<dbReference type="InterPro" id="IPR018000">
    <property type="entry name" value="Neurotransmitter_ion_chnl_CS"/>
</dbReference>
<dbReference type="InterPro" id="IPR006201">
    <property type="entry name" value="Neur_channel"/>
</dbReference>
<dbReference type="InterPro" id="IPR027417">
    <property type="entry name" value="P-loop_NTPase"/>
</dbReference>
<evidence type="ECO:0000313" key="20">
    <source>
        <dbReference type="Proteomes" id="UP000095280"/>
    </source>
</evidence>
<evidence type="ECO:0000256" key="4">
    <source>
        <dbReference type="ARBA" id="ARBA00022692"/>
    </source>
</evidence>
<dbReference type="Pfam" id="PF02931">
    <property type="entry name" value="Neur_chan_LBD"/>
    <property type="match status" value="2"/>
</dbReference>
<keyword evidence="4 15" id="KW-0812">Transmembrane</keyword>
<evidence type="ECO:0000259" key="17">
    <source>
        <dbReference type="Pfam" id="PF00685"/>
    </source>
</evidence>
<evidence type="ECO:0000313" key="21">
    <source>
        <dbReference type="WBParaSite" id="maker-uti_cns_0047800-snap-gene-0.14-mRNA-1"/>
    </source>
</evidence>
<keyword evidence="2 15" id="KW-0813">Transport</keyword>
<keyword evidence="8 15" id="KW-0472">Membrane</keyword>
<feature type="transmembrane region" description="Helical" evidence="15">
    <location>
        <begin position="234"/>
        <end position="258"/>
    </location>
</feature>
<organism evidence="20 21">
    <name type="scientific">Macrostomum lignano</name>
    <dbReference type="NCBI Taxonomy" id="282301"/>
    <lineage>
        <taxon>Eukaryota</taxon>
        <taxon>Metazoa</taxon>
        <taxon>Spiralia</taxon>
        <taxon>Lophotrochozoa</taxon>
        <taxon>Platyhelminthes</taxon>
        <taxon>Rhabditophora</taxon>
        <taxon>Macrostomorpha</taxon>
        <taxon>Macrostomida</taxon>
        <taxon>Macrostomidae</taxon>
        <taxon>Macrostomum</taxon>
    </lineage>
</organism>
<dbReference type="InterPro" id="IPR000863">
    <property type="entry name" value="Sulfotransferase_dom"/>
</dbReference>
<feature type="chain" id="PRO_5022266734" evidence="15">
    <location>
        <begin position="23"/>
        <end position="1575"/>
    </location>
</feature>
<dbReference type="NCBIfam" id="TIGR00860">
    <property type="entry name" value="LIC"/>
    <property type="match status" value="1"/>
</dbReference>
<dbReference type="GO" id="GO:0008146">
    <property type="term" value="F:sulfotransferase activity"/>
    <property type="evidence" value="ECO:0007669"/>
    <property type="project" value="InterPro"/>
</dbReference>
<dbReference type="PRINTS" id="PR00252">
    <property type="entry name" value="NRIONCHANNEL"/>
</dbReference>
<evidence type="ECO:0000256" key="6">
    <source>
        <dbReference type="ARBA" id="ARBA00023018"/>
    </source>
</evidence>
<evidence type="ECO:0000256" key="5">
    <source>
        <dbReference type="ARBA" id="ARBA00022989"/>
    </source>
</evidence>
<feature type="domain" description="Neurotransmitter-gated ion-channel ligand-binding" evidence="18">
    <location>
        <begin position="1049"/>
        <end position="1266"/>
    </location>
</feature>
<dbReference type="FunFam" id="2.70.170.10:FF:000016">
    <property type="entry name" value="Nicotinic acetylcholine receptor subunit"/>
    <property type="match status" value="1"/>
</dbReference>
<evidence type="ECO:0000256" key="3">
    <source>
        <dbReference type="ARBA" id="ARBA00022475"/>
    </source>
</evidence>
<name>A0A1I8JFQ5_9PLAT</name>
<evidence type="ECO:0000256" key="8">
    <source>
        <dbReference type="ARBA" id="ARBA00023136"/>
    </source>
</evidence>
<sequence length="1575" mass="177644">MSAITWALYLLVFTGPIALCSHDEVKLVNMLFDHRGYNSLIRPVTELNMTVKVDFGLAMVQLINVDEKSQTMKSNVWLRMTWYDYQMRWDPADFGGIQVIRVSPSKVWKPDIVLFNNADGKYEVSWQPNALIFSNGYVLWIPPAIYQSSCTIYVKYFPFDQQECEMKFGSWTFDANQVIFGWYEGTKVADLTDYWKSGSWDIVDCPGNITRIERTGHAPQEMMIFKLTIRRKTLFYTVNLIIPCVLISFLSVCVFYLPADAGEKMTLCISILLALVVFLLLVTIAVPLISKYLLFTFIMNIITIVFTVIIINWNFRTPRTHTMPGWVRTLFLWRLPRLLFMKRPDHVEREEQKRHRLRQVNDESEQHDGVNFVCNGRSPGSQQGFRLHQMGHSSAASLDSIGPAVEGGERPNEDIRFGGLKVTPDLKRAIAAINFISTHMEVLQDWKYVASVIDRIQLLIFTAVTFIGTVAILMDAPFIMDFVDQDQIIRELTGADHGQPARGVVYNKDGEGASVKNRLWRGYFVSDFPGAEENLDRLCEAFQPRQDDVFIYAHLKCGTHWLNDICHFVLTKQAKQRPALKEDAMLEAQDFHCFEKFASPRVLNCHLRYSILPEKLLATNKALFAVRNPKDAAVSLYHHYISIDDYEYKGSFKGFLGLYEKGLVDGGSWFEHTREFLAAINSGCHSNILLVEFEKLKADPAGQIRRIADFLLDSPEANAAAISDQLLADICKQVTFERMRQDRGTDLSEFFNSSATTGFYRKGEVGDWRNWFDAESSKRFDELCAKALSGLEHLYQPTYQTEQIIHAQLIPVWPERFLDSGYVFAQVRRLLSHELLVRIVHRDVEDLSQMTESVAICRSHPLAEQELLAAKHAGQSADVLETHGVDLRHRVAPDAVVLEPVAESWREESVQHPAQQKSGELPGLYKLASRFNIALGNDEIRLIVLLSVELNKRNLAFAAPDVSLPDCCVPNLVHSKPGFQLQSERRNADDSSTAGKVEQVHHVLLIVGHSKAGAFALGNSTQSEDDNGCRTRGRQTQLDGSVSANPDAKRLYEDVLVKRDYNGLIRPVNNHSDTLTVYLSLKLGQLIDIDEKNQIMTTNVWVQKIWNEPRLRWNPKDYGQITQFRIPPSDIWQPDVVLFNNADGNYEVNKGTKALLYSSGIVVWEPPAIFKSSCQIDVEFFPFDKQRCAMKFGSWTYDGLQVDLRHVSQTNDSSPVVEYGINIDGLIDSTEWDLLHVPAERNLKTYPCCPEPYPDITFTIVIRRKTMFYLINLIFPCVAISFLSLFVFYLPGDSGEKNTLSISILIAVTFFFLVLAESIPPTSLVVPLIGKYLLFTLVLVMLSIVITVIEMNFNERTPATHRMSPMTKWIFLTLLPKILLINRPNTTRFDGIKSDDENDKKSSPKSAASAAAVTSVPLNTVFGDSGDNSDSASWRLLRPSSSAAAAAAAAAPNQHSPLQHRRFGLAGISRADDASADREAFLRRRMTKDLDSLLRAENASGADLADGYSQDDHLAGESCWKLRPEFAATAGSASMHHAGTNVDSASHPTVRRAIKDAVAGAQYIAKHMRDDMADK</sequence>
<evidence type="ECO:0000259" key="18">
    <source>
        <dbReference type="Pfam" id="PF02931"/>
    </source>
</evidence>
<dbReference type="CDD" id="cd19032">
    <property type="entry name" value="LGIC_ECD_nAChR_proto_beta-like"/>
    <property type="match status" value="1"/>
</dbReference>
<dbReference type="InterPro" id="IPR006029">
    <property type="entry name" value="Neurotrans-gated_channel_TM"/>
</dbReference>
<keyword evidence="5 15" id="KW-1133">Transmembrane helix</keyword>
<keyword evidence="12" id="KW-1071">Ligand-gated ion channel</keyword>
<keyword evidence="3" id="KW-1003">Cell membrane</keyword>